<dbReference type="Pfam" id="PF00856">
    <property type="entry name" value="SET"/>
    <property type="match status" value="1"/>
</dbReference>
<dbReference type="OrthoDB" id="5945798at2759"/>
<dbReference type="GO" id="GO:0032259">
    <property type="term" value="P:methylation"/>
    <property type="evidence" value="ECO:0007669"/>
    <property type="project" value="UniProtKB-KW"/>
</dbReference>
<dbReference type="InterPro" id="IPR011990">
    <property type="entry name" value="TPR-like_helical_dom_sf"/>
</dbReference>
<evidence type="ECO:0000256" key="16">
    <source>
        <dbReference type="PROSITE-ProRule" id="PRU00339"/>
    </source>
</evidence>
<dbReference type="GO" id="GO:0008270">
    <property type="term" value="F:zinc ion binding"/>
    <property type="evidence" value="ECO:0007669"/>
    <property type="project" value="UniProtKB-KW"/>
</dbReference>
<dbReference type="InterPro" id="IPR019734">
    <property type="entry name" value="TPR_rpt"/>
</dbReference>
<dbReference type="GO" id="GO:0008170">
    <property type="term" value="F:N-methyltransferase activity"/>
    <property type="evidence" value="ECO:0007669"/>
    <property type="project" value="UniProtKB-ARBA"/>
</dbReference>
<dbReference type="PANTHER" id="PTHR46165">
    <property type="entry name" value="SET AND MYND DOMAIN-CONTAINING PROTEIN 4"/>
    <property type="match status" value="1"/>
</dbReference>
<dbReference type="CDD" id="cd10536">
    <property type="entry name" value="SET_SMYD4"/>
    <property type="match status" value="1"/>
</dbReference>
<keyword evidence="9" id="KW-0862">Zinc</keyword>
<dbReference type="InterPro" id="IPR001214">
    <property type="entry name" value="SET_dom"/>
</dbReference>
<feature type="repeat" description="TPR" evidence="16">
    <location>
        <begin position="61"/>
        <end position="94"/>
    </location>
</feature>
<evidence type="ECO:0000256" key="6">
    <source>
        <dbReference type="ARBA" id="ARBA00022691"/>
    </source>
</evidence>
<evidence type="ECO:0000256" key="3">
    <source>
        <dbReference type="ARBA" id="ARBA00022490"/>
    </source>
</evidence>
<evidence type="ECO:0000256" key="1">
    <source>
        <dbReference type="ARBA" id="ARBA00004123"/>
    </source>
</evidence>
<dbReference type="InterPro" id="IPR002893">
    <property type="entry name" value="Znf_MYND"/>
</dbReference>
<feature type="domain" description="MYND-type" evidence="18">
    <location>
        <begin position="266"/>
        <end position="305"/>
    </location>
</feature>
<keyword evidence="7" id="KW-0479">Metal-binding</keyword>
<evidence type="ECO:0000256" key="15">
    <source>
        <dbReference type="PROSITE-ProRule" id="PRU00134"/>
    </source>
</evidence>
<evidence type="ECO:0000259" key="18">
    <source>
        <dbReference type="PROSITE" id="PS50865"/>
    </source>
</evidence>
<dbReference type="SMART" id="SM00028">
    <property type="entry name" value="TPR"/>
    <property type="match status" value="3"/>
</dbReference>
<keyword evidence="8 15" id="KW-0863">Zinc-finger</keyword>
<evidence type="ECO:0000259" key="17">
    <source>
        <dbReference type="PROSITE" id="PS50280"/>
    </source>
</evidence>
<evidence type="ECO:0000256" key="2">
    <source>
        <dbReference type="ARBA" id="ARBA00004496"/>
    </source>
</evidence>
<comment type="catalytic activity">
    <reaction evidence="11">
        <text>L-lysyl-[protein] + S-adenosyl-L-methionine = N(6)-methyl-L-lysyl-[protein] + S-adenosyl-L-homocysteine + H(+)</text>
        <dbReference type="Rhea" id="RHEA:51736"/>
        <dbReference type="Rhea" id="RHEA-COMP:9752"/>
        <dbReference type="Rhea" id="RHEA-COMP:13053"/>
        <dbReference type="ChEBI" id="CHEBI:15378"/>
        <dbReference type="ChEBI" id="CHEBI:29969"/>
        <dbReference type="ChEBI" id="CHEBI:57856"/>
        <dbReference type="ChEBI" id="CHEBI:59789"/>
        <dbReference type="ChEBI" id="CHEBI:61929"/>
    </reaction>
</comment>
<dbReference type="Gene3D" id="1.25.40.10">
    <property type="entry name" value="Tetratricopeptide repeat domain"/>
    <property type="match status" value="1"/>
</dbReference>
<evidence type="ECO:0000256" key="7">
    <source>
        <dbReference type="ARBA" id="ARBA00022723"/>
    </source>
</evidence>
<evidence type="ECO:0000256" key="4">
    <source>
        <dbReference type="ARBA" id="ARBA00022603"/>
    </source>
</evidence>
<evidence type="ECO:0000256" key="5">
    <source>
        <dbReference type="ARBA" id="ARBA00022679"/>
    </source>
</evidence>
<dbReference type="EMBL" id="CADEPI010000434">
    <property type="protein sequence ID" value="CAB3385812.1"/>
    <property type="molecule type" value="Genomic_DNA"/>
</dbReference>
<dbReference type="GO" id="GO:0008757">
    <property type="term" value="F:S-adenosylmethionine-dependent methyltransferase activity"/>
    <property type="evidence" value="ECO:0007669"/>
    <property type="project" value="UniProtKB-ARBA"/>
</dbReference>
<evidence type="ECO:0000256" key="13">
    <source>
        <dbReference type="ARBA" id="ARBA00093635"/>
    </source>
</evidence>
<dbReference type="PROSITE" id="PS50865">
    <property type="entry name" value="ZF_MYND_2"/>
    <property type="match status" value="1"/>
</dbReference>
<dbReference type="InterPro" id="IPR044421">
    <property type="entry name" value="SMYD4_SET"/>
</dbReference>
<dbReference type="InterPro" id="IPR046341">
    <property type="entry name" value="SET_dom_sf"/>
</dbReference>
<accession>A0A8S1DXQ1</accession>
<dbReference type="Gene3D" id="1.10.220.160">
    <property type="match status" value="1"/>
</dbReference>
<evidence type="ECO:0000256" key="10">
    <source>
        <dbReference type="ARBA" id="ARBA00023242"/>
    </source>
</evidence>
<name>A0A8S1DXQ1_9INSE</name>
<evidence type="ECO:0000256" key="8">
    <source>
        <dbReference type="ARBA" id="ARBA00022771"/>
    </source>
</evidence>
<evidence type="ECO:0000256" key="12">
    <source>
        <dbReference type="ARBA" id="ARBA00093423"/>
    </source>
</evidence>
<dbReference type="GO" id="GO:0042826">
    <property type="term" value="F:histone deacetylase binding"/>
    <property type="evidence" value="ECO:0007669"/>
    <property type="project" value="TreeGrafter"/>
</dbReference>
<dbReference type="GO" id="GO:0008276">
    <property type="term" value="F:protein methyltransferase activity"/>
    <property type="evidence" value="ECO:0007669"/>
    <property type="project" value="UniProtKB-ARBA"/>
</dbReference>
<dbReference type="GO" id="GO:0005737">
    <property type="term" value="C:cytoplasm"/>
    <property type="evidence" value="ECO:0007669"/>
    <property type="project" value="UniProtKB-SubCell"/>
</dbReference>
<proteinExistence type="predicted"/>
<reference evidence="19 20" key="1">
    <citation type="submission" date="2020-04" db="EMBL/GenBank/DDBJ databases">
        <authorList>
            <person name="Alioto T."/>
            <person name="Alioto T."/>
            <person name="Gomez Garrido J."/>
        </authorList>
    </citation>
    <scope>NUCLEOTIDE SEQUENCE [LARGE SCALE GENOMIC DNA]</scope>
</reference>
<dbReference type="Pfam" id="PF01753">
    <property type="entry name" value="zf-MYND"/>
    <property type="match status" value="1"/>
</dbReference>
<protein>
    <recommendedName>
        <fullName evidence="13">Protein-lysine N-methyltransferase SMYD4</fullName>
    </recommendedName>
    <alternativeName>
        <fullName evidence="14">SET and MYND domain-containing protein 4</fullName>
    </alternativeName>
</protein>
<keyword evidence="16" id="KW-0802">TPR repeat</keyword>
<evidence type="ECO:0000256" key="14">
    <source>
        <dbReference type="ARBA" id="ARBA00093680"/>
    </source>
</evidence>
<keyword evidence="10" id="KW-0539">Nucleus</keyword>
<dbReference type="SUPFAM" id="SSF82199">
    <property type="entry name" value="SET domain"/>
    <property type="match status" value="1"/>
</dbReference>
<comment type="subcellular location">
    <subcellularLocation>
        <location evidence="2">Cytoplasm</location>
    </subcellularLocation>
    <subcellularLocation>
        <location evidence="1">Nucleus</location>
    </subcellularLocation>
</comment>
<sequence>MNLKEEDFKLFERQVATGGKQQNVSYQRFIEICQDIAGEEIDQEFEKLLAAASGKDKLAQAETFRKLGNDLLNLRKYHKAVEFYTRSAVWAPKGSSACGQAYANRSAVLELMGYYQECIQDVQRAVQNDYPQMLTFKLFVRQAKCYKELKNLSAAKASLEKAKRCIEELELPEEKKAQLSSSVEKEFNESLEPKARRLVETYPDPPLLSYGKNKEAPSLSSAVSISHDANFGRHLTAARDIQAGDYVLVEQPYAAVLAPECISTHCSHCMRRSYSLVPCENCDWALFCSEKCQEIACEKYHKEECAVSSKCFKVIDEMNLQRSCHFIRIVSTFGLKNVLDFLSKATEENRDARTNGFSADGIYKSDAFESIFNLVTNLEQLPLLMVYAACTISIKLVKCFDVTDPVLESKLAAFCLKNLVALKNNAHEIAHTHLGGPNRVRYEVVGGGIFSCSSLCNHSCNPNVFRTNYGTANVIQAIRHIRKGEQIFDSYKEHFAFDVKAERQSYLLDHYHFRCTCEACENNWGLVQTLPIHPQFSLSKDKKIKSLYDQMITATFACADNEMPVTDSNVNIFLKVINTLSNSGSKALLTQTMQGAQEDLKNYFKSRGNCIM</sequence>
<feature type="domain" description="SET" evidence="17">
    <location>
        <begin position="217"/>
        <end position="492"/>
    </location>
</feature>
<keyword evidence="6" id="KW-0949">S-adenosyl-L-methionine</keyword>
<dbReference type="Gene3D" id="2.170.270.10">
    <property type="entry name" value="SET domain"/>
    <property type="match status" value="1"/>
</dbReference>
<evidence type="ECO:0000256" key="9">
    <source>
        <dbReference type="ARBA" id="ARBA00022833"/>
    </source>
</evidence>
<dbReference type="SUPFAM" id="SSF48452">
    <property type="entry name" value="TPR-like"/>
    <property type="match status" value="1"/>
</dbReference>
<gene>
    <name evidence="19" type="ORF">CLODIP_2_CD16083</name>
</gene>
<dbReference type="SUPFAM" id="SSF144232">
    <property type="entry name" value="HIT/MYND zinc finger-like"/>
    <property type="match status" value="1"/>
</dbReference>
<keyword evidence="3" id="KW-0963">Cytoplasm</keyword>
<comment type="function">
    <text evidence="12">Protein-lysine N-methyltransferase. Monomethylates PRMT5, modulating its transcriptional activity. May also act as a histone methyltransferase. Plays a critical role in cardiac development. Acts as a key epigenetic regulator of gene expression during cardiac development via its dual activities as a methyltransferase and negative regulator of HDAC1.</text>
</comment>
<dbReference type="PROSITE" id="PS50280">
    <property type="entry name" value="SET"/>
    <property type="match status" value="1"/>
</dbReference>
<evidence type="ECO:0000313" key="19">
    <source>
        <dbReference type="EMBL" id="CAB3385812.1"/>
    </source>
</evidence>
<dbReference type="Proteomes" id="UP000494165">
    <property type="component" value="Unassembled WGS sequence"/>
</dbReference>
<evidence type="ECO:0000313" key="20">
    <source>
        <dbReference type="Proteomes" id="UP000494165"/>
    </source>
</evidence>
<dbReference type="PANTHER" id="PTHR46165:SF2">
    <property type="entry name" value="SET AND MYND DOMAIN-CONTAINING PROTEIN 4"/>
    <property type="match status" value="1"/>
</dbReference>
<comment type="caution">
    <text evidence="19">The sequence shown here is derived from an EMBL/GenBank/DDBJ whole genome shotgun (WGS) entry which is preliminary data.</text>
</comment>
<dbReference type="Gene3D" id="6.10.140.2220">
    <property type="match status" value="1"/>
</dbReference>
<organism evidence="19 20">
    <name type="scientific">Cloeon dipterum</name>
    <dbReference type="NCBI Taxonomy" id="197152"/>
    <lineage>
        <taxon>Eukaryota</taxon>
        <taxon>Metazoa</taxon>
        <taxon>Ecdysozoa</taxon>
        <taxon>Arthropoda</taxon>
        <taxon>Hexapoda</taxon>
        <taxon>Insecta</taxon>
        <taxon>Pterygota</taxon>
        <taxon>Palaeoptera</taxon>
        <taxon>Ephemeroptera</taxon>
        <taxon>Pisciforma</taxon>
        <taxon>Baetidae</taxon>
        <taxon>Cloeon</taxon>
    </lineage>
</organism>
<dbReference type="InterPro" id="IPR052097">
    <property type="entry name" value="SET-MYND_domain_protein"/>
</dbReference>
<keyword evidence="5" id="KW-0808">Transferase</keyword>
<keyword evidence="20" id="KW-1185">Reference proteome</keyword>
<dbReference type="PROSITE" id="PS50005">
    <property type="entry name" value="TPR"/>
    <property type="match status" value="1"/>
</dbReference>
<dbReference type="GO" id="GO:0005634">
    <property type="term" value="C:nucleus"/>
    <property type="evidence" value="ECO:0007669"/>
    <property type="project" value="UniProtKB-SubCell"/>
</dbReference>
<dbReference type="AlphaFoldDB" id="A0A8S1DXQ1"/>
<evidence type="ECO:0000256" key="11">
    <source>
        <dbReference type="ARBA" id="ARBA00048985"/>
    </source>
</evidence>
<keyword evidence="4" id="KW-0489">Methyltransferase</keyword>